<protein>
    <recommendedName>
        <fullName evidence="2">Type II secretion system protein H</fullName>
    </recommendedName>
    <alternativeName>
        <fullName evidence="10">General secretion pathway protein H</fullName>
    </alternativeName>
</protein>
<keyword evidence="3" id="KW-1003">Cell membrane</keyword>
<accession>A0ABY9YMU0</accession>
<dbReference type="Pfam" id="PF12019">
    <property type="entry name" value="GspH"/>
    <property type="match status" value="1"/>
</dbReference>
<dbReference type="Gene3D" id="3.55.40.10">
    <property type="entry name" value="minor pseudopilin epsh domain"/>
    <property type="match status" value="1"/>
</dbReference>
<comment type="similarity">
    <text evidence="9">Belongs to the GSP H family.</text>
</comment>
<keyword evidence="6 11" id="KW-0812">Transmembrane</keyword>
<evidence type="ECO:0000256" key="3">
    <source>
        <dbReference type="ARBA" id="ARBA00022475"/>
    </source>
</evidence>
<dbReference type="InterPro" id="IPR045584">
    <property type="entry name" value="Pilin-like"/>
</dbReference>
<evidence type="ECO:0000256" key="5">
    <source>
        <dbReference type="ARBA" id="ARBA00022519"/>
    </source>
</evidence>
<dbReference type="InterPro" id="IPR022346">
    <property type="entry name" value="T2SS_GspH"/>
</dbReference>
<gene>
    <name evidence="13" type="ORF">PDM29_14495</name>
</gene>
<keyword evidence="7 11" id="KW-1133">Transmembrane helix</keyword>
<evidence type="ECO:0000256" key="10">
    <source>
        <dbReference type="ARBA" id="ARBA00030775"/>
    </source>
</evidence>
<name>A0ABY9YMU0_9GAMM</name>
<proteinExistence type="inferred from homology"/>
<evidence type="ECO:0000256" key="2">
    <source>
        <dbReference type="ARBA" id="ARBA00021549"/>
    </source>
</evidence>
<sequence length="183" mass="20124">MPRPYPLVQPPRRVFRGWTLLELTCALALAALLCALAVPAFGGLVTRLRADMVRMQMATAFNMARNTAITRHRPIAVCASEDGWRCGGDWSRGWLIYRDHGPSPVPIAEEDILRFQPGSTAKSVRAGASLGRHRLRFQRDGRSSGSNLTVSICAGPTLHSQVIVNNVGRTRARRVPQPTPCPF</sequence>
<keyword evidence="8 11" id="KW-0472">Membrane</keyword>
<dbReference type="SUPFAM" id="SSF54523">
    <property type="entry name" value="Pili subunits"/>
    <property type="match status" value="1"/>
</dbReference>
<evidence type="ECO:0000256" key="7">
    <source>
        <dbReference type="ARBA" id="ARBA00022989"/>
    </source>
</evidence>
<evidence type="ECO:0000256" key="1">
    <source>
        <dbReference type="ARBA" id="ARBA00004377"/>
    </source>
</evidence>
<feature type="domain" description="General secretion pathway GspH" evidence="12">
    <location>
        <begin position="56"/>
        <end position="168"/>
    </location>
</feature>
<keyword evidence="4" id="KW-0488">Methylation</keyword>
<evidence type="ECO:0000313" key="14">
    <source>
        <dbReference type="Proteomes" id="UP001302072"/>
    </source>
</evidence>
<comment type="subcellular location">
    <subcellularLocation>
        <location evidence="1">Cell inner membrane</location>
        <topology evidence="1">Single-pass membrane protein</topology>
    </subcellularLocation>
</comment>
<dbReference type="RefSeq" id="WP_311190794.1">
    <property type="nucleotide sequence ID" value="NZ_CP115541.1"/>
</dbReference>
<evidence type="ECO:0000256" key="9">
    <source>
        <dbReference type="ARBA" id="ARBA00025772"/>
    </source>
</evidence>
<keyword evidence="5" id="KW-0997">Cell inner membrane</keyword>
<feature type="transmembrane region" description="Helical" evidence="11">
    <location>
        <begin position="20"/>
        <end position="45"/>
    </location>
</feature>
<dbReference type="Proteomes" id="UP001302072">
    <property type="component" value="Chromosome"/>
</dbReference>
<keyword evidence="14" id="KW-1185">Reference proteome</keyword>
<organism evidence="13 14">
    <name type="scientific">Stenotrophomonas oahuensis</name>
    <dbReference type="NCBI Taxonomy" id="3003271"/>
    <lineage>
        <taxon>Bacteria</taxon>
        <taxon>Pseudomonadati</taxon>
        <taxon>Pseudomonadota</taxon>
        <taxon>Gammaproteobacteria</taxon>
        <taxon>Lysobacterales</taxon>
        <taxon>Lysobacteraceae</taxon>
        <taxon>Stenotrophomonas</taxon>
    </lineage>
</organism>
<evidence type="ECO:0000256" key="4">
    <source>
        <dbReference type="ARBA" id="ARBA00022481"/>
    </source>
</evidence>
<evidence type="ECO:0000313" key="13">
    <source>
        <dbReference type="EMBL" id="WNH51554.1"/>
    </source>
</evidence>
<evidence type="ECO:0000256" key="11">
    <source>
        <dbReference type="SAM" id="Phobius"/>
    </source>
</evidence>
<dbReference type="EMBL" id="CP115541">
    <property type="protein sequence ID" value="WNH51554.1"/>
    <property type="molecule type" value="Genomic_DNA"/>
</dbReference>
<reference evidence="13 14" key="1">
    <citation type="submission" date="2022-12" db="EMBL/GenBank/DDBJ databases">
        <title>Two new species, Stenotrophomonas aracearum and Stenotrophomonas oahuensis, isolated from Anthurium (Araceae family) in Hawaii.</title>
        <authorList>
            <person name="Chunag S.C."/>
            <person name="Dobhal S."/>
            <person name="Alvarez A."/>
            <person name="Arif M."/>
        </authorList>
    </citation>
    <scope>NUCLEOTIDE SEQUENCE [LARGE SCALE GENOMIC DNA]</scope>
    <source>
        <strain evidence="13 14">A5586</strain>
    </source>
</reference>
<evidence type="ECO:0000256" key="8">
    <source>
        <dbReference type="ARBA" id="ARBA00023136"/>
    </source>
</evidence>
<evidence type="ECO:0000256" key="6">
    <source>
        <dbReference type="ARBA" id="ARBA00022692"/>
    </source>
</evidence>
<evidence type="ECO:0000259" key="12">
    <source>
        <dbReference type="Pfam" id="PF12019"/>
    </source>
</evidence>